<sequence>METITRSSRLLLPPLPDLYFTATELAAAEQLVQLSGSSADTTTTSSSSSSPRSVNKRPPLEGLLLEAEEEKEEEEKGTGPWRRKQRYRPITDLYAVTEPLSSKSGGGKQG</sequence>
<dbReference type="EMBL" id="AMZH03004583">
    <property type="protein sequence ID" value="RRT68783.1"/>
    <property type="molecule type" value="Genomic_DNA"/>
</dbReference>
<gene>
    <name evidence="2" type="ORF">B296_00011576</name>
</gene>
<feature type="compositionally biased region" description="Low complexity" evidence="1">
    <location>
        <begin position="35"/>
        <end position="53"/>
    </location>
</feature>
<feature type="region of interest" description="Disordered" evidence="1">
    <location>
        <begin position="35"/>
        <end position="110"/>
    </location>
</feature>
<comment type="caution">
    <text evidence="2">The sequence shown here is derived from an EMBL/GenBank/DDBJ whole genome shotgun (WGS) entry which is preliminary data.</text>
</comment>
<dbReference type="AlphaFoldDB" id="A0A426ZXW3"/>
<dbReference type="PANTHER" id="PTHR35167:SF3">
    <property type="entry name" value="OS05G0216466 PROTEIN"/>
    <property type="match status" value="1"/>
</dbReference>
<name>A0A426ZXW3_ENSVE</name>
<dbReference type="PANTHER" id="PTHR35167">
    <property type="entry name" value="OS05G0216466 PROTEIN"/>
    <property type="match status" value="1"/>
</dbReference>
<organism evidence="2 3">
    <name type="scientific">Ensete ventricosum</name>
    <name type="common">Abyssinian banana</name>
    <name type="synonym">Musa ensete</name>
    <dbReference type="NCBI Taxonomy" id="4639"/>
    <lineage>
        <taxon>Eukaryota</taxon>
        <taxon>Viridiplantae</taxon>
        <taxon>Streptophyta</taxon>
        <taxon>Embryophyta</taxon>
        <taxon>Tracheophyta</taxon>
        <taxon>Spermatophyta</taxon>
        <taxon>Magnoliopsida</taxon>
        <taxon>Liliopsida</taxon>
        <taxon>Zingiberales</taxon>
        <taxon>Musaceae</taxon>
        <taxon>Ensete</taxon>
    </lineage>
</organism>
<reference evidence="2 3" key="1">
    <citation type="journal article" date="2014" name="Agronomy (Basel)">
        <title>A Draft Genome Sequence for Ensete ventricosum, the Drought-Tolerant Tree Against Hunger.</title>
        <authorList>
            <person name="Harrison J."/>
            <person name="Moore K.A."/>
            <person name="Paszkiewicz K."/>
            <person name="Jones T."/>
            <person name="Grant M."/>
            <person name="Ambacheew D."/>
            <person name="Muzemil S."/>
            <person name="Studholme D.J."/>
        </authorList>
    </citation>
    <scope>NUCLEOTIDE SEQUENCE [LARGE SCALE GENOMIC DNA]</scope>
</reference>
<feature type="compositionally biased region" description="Acidic residues" evidence="1">
    <location>
        <begin position="66"/>
        <end position="75"/>
    </location>
</feature>
<dbReference type="Proteomes" id="UP000287651">
    <property type="component" value="Unassembled WGS sequence"/>
</dbReference>
<accession>A0A426ZXW3</accession>
<proteinExistence type="predicted"/>
<evidence type="ECO:0000256" key="1">
    <source>
        <dbReference type="SAM" id="MobiDB-lite"/>
    </source>
</evidence>
<evidence type="ECO:0000313" key="3">
    <source>
        <dbReference type="Proteomes" id="UP000287651"/>
    </source>
</evidence>
<protein>
    <submittedName>
        <fullName evidence="2">Uncharacterized protein</fullName>
    </submittedName>
</protein>
<evidence type="ECO:0000313" key="2">
    <source>
        <dbReference type="EMBL" id="RRT68783.1"/>
    </source>
</evidence>